<gene>
    <name evidence="1" type="ORF">SERLA73DRAFT_45429</name>
</gene>
<sequence>MLYRQISKDIKDHALWLIEHNYIPSNICNIFGIFECSLCHWQANQEAFGSVAPPMYPTQGRPYILGANQAKRIYSLLENTPEMYLDKIQDWLALAHDVHILKTALFEHIRDAGLTYKVLQKATAERDNNWREEWLKDINTHFTASQFTMIDKTSKDDRTIYQYYRRVPKGCRAAVQANFVWGEHYSLVAALTLNRYLAMNIVHSFVNGEDFFDFIVNDVVHFFCLYLCSSF</sequence>
<dbReference type="SUPFAM" id="SSF46689">
    <property type="entry name" value="Homeodomain-like"/>
    <property type="match status" value="1"/>
</dbReference>
<organism evidence="2">
    <name type="scientific">Serpula lacrymans var. lacrymans (strain S7.3)</name>
    <name type="common">Dry rot fungus</name>
    <dbReference type="NCBI Taxonomy" id="936435"/>
    <lineage>
        <taxon>Eukaryota</taxon>
        <taxon>Fungi</taxon>
        <taxon>Dikarya</taxon>
        <taxon>Basidiomycota</taxon>
        <taxon>Agaricomycotina</taxon>
        <taxon>Agaricomycetes</taxon>
        <taxon>Agaricomycetidae</taxon>
        <taxon>Boletales</taxon>
        <taxon>Coniophorineae</taxon>
        <taxon>Serpulaceae</taxon>
        <taxon>Serpula</taxon>
    </lineage>
</organism>
<dbReference type="AlphaFoldDB" id="F8PFI0"/>
<dbReference type="InParanoid" id="F8PFI0"/>
<protein>
    <submittedName>
        <fullName evidence="1">Uncharacterized protein</fullName>
    </submittedName>
</protein>
<dbReference type="OMA" id="SNICNIF"/>
<evidence type="ECO:0000313" key="2">
    <source>
        <dbReference type="Proteomes" id="UP000008063"/>
    </source>
</evidence>
<dbReference type="InterPro" id="IPR009057">
    <property type="entry name" value="Homeodomain-like_sf"/>
</dbReference>
<dbReference type="STRING" id="936435.F8PFI0"/>
<name>F8PFI0_SERL3</name>
<accession>F8PFI0</accession>
<keyword evidence="2" id="KW-1185">Reference proteome</keyword>
<evidence type="ECO:0000313" key="1">
    <source>
        <dbReference type="EMBL" id="EGO04749.1"/>
    </source>
</evidence>
<proteinExistence type="predicted"/>
<dbReference type="Proteomes" id="UP000008063">
    <property type="component" value="Unassembled WGS sequence"/>
</dbReference>
<dbReference type="EMBL" id="GL945474">
    <property type="protein sequence ID" value="EGO04749.1"/>
    <property type="molecule type" value="Genomic_DNA"/>
</dbReference>
<reference evidence="2" key="1">
    <citation type="journal article" date="2011" name="Science">
        <title>The plant cell wall-decomposing machinery underlies the functional diversity of forest fungi.</title>
        <authorList>
            <person name="Eastwood D.C."/>
            <person name="Floudas D."/>
            <person name="Binder M."/>
            <person name="Majcherczyk A."/>
            <person name="Schneider P."/>
            <person name="Aerts A."/>
            <person name="Asiegbu F.O."/>
            <person name="Baker S.E."/>
            <person name="Barry K."/>
            <person name="Bendiksby M."/>
            <person name="Blumentritt M."/>
            <person name="Coutinho P.M."/>
            <person name="Cullen D."/>
            <person name="de Vries R.P."/>
            <person name="Gathman A."/>
            <person name="Goodell B."/>
            <person name="Henrissat B."/>
            <person name="Ihrmark K."/>
            <person name="Kauserud H."/>
            <person name="Kohler A."/>
            <person name="LaButti K."/>
            <person name="Lapidus A."/>
            <person name="Lavin J.L."/>
            <person name="Lee Y.-H."/>
            <person name="Lindquist E."/>
            <person name="Lilly W."/>
            <person name="Lucas S."/>
            <person name="Morin E."/>
            <person name="Murat C."/>
            <person name="Oguiza J.A."/>
            <person name="Park J."/>
            <person name="Pisabarro A.G."/>
            <person name="Riley R."/>
            <person name="Rosling A."/>
            <person name="Salamov A."/>
            <person name="Schmidt O."/>
            <person name="Schmutz J."/>
            <person name="Skrede I."/>
            <person name="Stenlid J."/>
            <person name="Wiebenga A."/>
            <person name="Xie X."/>
            <person name="Kuees U."/>
            <person name="Hibbett D.S."/>
            <person name="Hoffmeister D."/>
            <person name="Hoegberg N."/>
            <person name="Martin F."/>
            <person name="Grigoriev I.V."/>
            <person name="Watkinson S.C."/>
        </authorList>
    </citation>
    <scope>NUCLEOTIDE SEQUENCE [LARGE SCALE GENOMIC DNA]</scope>
    <source>
        <strain evidence="2">strain S7.3</strain>
    </source>
</reference>
<dbReference type="HOGENOM" id="CLU_056788_1_6_1"/>